<proteinExistence type="predicted"/>
<feature type="region of interest" description="Disordered" evidence="1">
    <location>
        <begin position="144"/>
        <end position="198"/>
    </location>
</feature>
<dbReference type="EMBL" id="LSSN01000792">
    <property type="protein sequence ID" value="OMJ22331.1"/>
    <property type="molecule type" value="Genomic_DNA"/>
</dbReference>
<name>A0A1R1Y5S3_9FUNG</name>
<feature type="compositionally biased region" description="Basic and acidic residues" evidence="1">
    <location>
        <begin position="228"/>
        <end position="237"/>
    </location>
</feature>
<dbReference type="Proteomes" id="UP000187283">
    <property type="component" value="Unassembled WGS sequence"/>
</dbReference>
<feature type="compositionally biased region" description="Polar residues" evidence="1">
    <location>
        <begin position="267"/>
        <end position="295"/>
    </location>
</feature>
<feature type="region of interest" description="Disordered" evidence="1">
    <location>
        <begin position="536"/>
        <end position="562"/>
    </location>
</feature>
<dbReference type="AlphaFoldDB" id="A0A1R1Y5S3"/>
<evidence type="ECO:0000313" key="2">
    <source>
        <dbReference type="EMBL" id="OMJ11296.1"/>
    </source>
</evidence>
<gene>
    <name evidence="3" type="ORF">AYI70_g2952</name>
    <name evidence="2" type="ORF">AYI70_g9815</name>
</gene>
<feature type="region of interest" description="Disordered" evidence="1">
    <location>
        <begin position="264"/>
        <end position="295"/>
    </location>
</feature>
<dbReference type="OrthoDB" id="5676610at2759"/>
<sequence>MSRSVSNSSRDDFSTSNRDFYRRYRNSNTSNISNRDIFEYNRINNNGEINEYLHKSKTIEINYRHPFRKSLETSIESDCLLSLEPTRLNNPGLSSSLKFSYPPKPLEISEGWLDISKDEFSLDPDSDFTLLSNPSKINSIPSLPAIPIPQNNNKNFHNSKKTKNRILSNSHSSDYTSKKMRIKKKSNSGTSSQIKKNKIENLRNITAVAIRDGSENSDSSYSGPITKPDSKFSSPDHIHNLVPVQKIKYDSLDEQLQESFKYLEPNNVHSGTQKDLSNENSSDRTLNNTKENNINPEYYKMSGESNLAEMKKNSPKASFTETKIKIKKSKKLEKLKNISQATENTYDNNDMIKEAEGFISANTNKSYADDNSPILIDKLYDYENVKDDGEQEKINSSFESITLKNGCENFTSDKDNSNKDSLNIKENTLHVDNSNLLDYNTGRSNKGFPEEPYDIATEAENKIPSITVGANKTAYVEKKILDSIVQSGDEIVSSPESNSAYIQPQKESHEAVSASENDEFSNKSQIAIHPSREDLLNFDHNSDNRNVSTDQMEEPPSCPAIKHRLEDDKPELKNDQNALYKPSSDYGQASDADVPENHILGNVNLIEVEVKESGGEIAHGNPNSGIETEENISSVTDLPLTLDDISDQNFKNKVTRSTRSSARVAAATAAAKRGDLEETVIEFDHNSIDSNTNFSNENSNTIINDNRKDAIDSTHDSNVEIPDIATSEDICKNKKGISKAELGRKSSVGFNEGFSEKLAGEVAEISADQEILNKSDTIQSAKDINEIKQDKDKNSSISNSKQKKSPKSKSKKKKSGKR</sequence>
<evidence type="ECO:0000256" key="1">
    <source>
        <dbReference type="SAM" id="MobiDB-lite"/>
    </source>
</evidence>
<protein>
    <submittedName>
        <fullName evidence="3">Uncharacterized protein</fullName>
    </submittedName>
</protein>
<keyword evidence="4" id="KW-1185">Reference proteome</keyword>
<organism evidence="3 4">
    <name type="scientific">Smittium culicis</name>
    <dbReference type="NCBI Taxonomy" id="133412"/>
    <lineage>
        <taxon>Eukaryota</taxon>
        <taxon>Fungi</taxon>
        <taxon>Fungi incertae sedis</taxon>
        <taxon>Zoopagomycota</taxon>
        <taxon>Kickxellomycotina</taxon>
        <taxon>Harpellomycetes</taxon>
        <taxon>Harpellales</taxon>
        <taxon>Legeriomycetaceae</taxon>
        <taxon>Smittium</taxon>
    </lineage>
</organism>
<reference evidence="3 4" key="1">
    <citation type="submission" date="2017-01" db="EMBL/GenBank/DDBJ databases">
        <authorList>
            <person name="Mah S.A."/>
            <person name="Swanson W.J."/>
            <person name="Moy G.W."/>
            <person name="Vacquier V.D."/>
        </authorList>
    </citation>
    <scope>NUCLEOTIDE SEQUENCE [LARGE SCALE GENOMIC DNA]</scope>
    <source>
        <strain evidence="3 4">GSMNP</strain>
    </source>
</reference>
<feature type="region of interest" description="Disordered" evidence="1">
    <location>
        <begin position="210"/>
        <end position="237"/>
    </location>
</feature>
<evidence type="ECO:0000313" key="4">
    <source>
        <dbReference type="Proteomes" id="UP000187283"/>
    </source>
</evidence>
<feature type="region of interest" description="Disordered" evidence="1">
    <location>
        <begin position="491"/>
        <end position="520"/>
    </location>
</feature>
<evidence type="ECO:0000313" key="3">
    <source>
        <dbReference type="EMBL" id="OMJ22331.1"/>
    </source>
</evidence>
<feature type="compositionally biased region" description="Basic and acidic residues" evidence="1">
    <location>
        <begin position="783"/>
        <end position="794"/>
    </location>
</feature>
<feature type="region of interest" description="Disordered" evidence="1">
    <location>
        <begin position="774"/>
        <end position="818"/>
    </location>
</feature>
<accession>A0A1R1Y5S3</accession>
<dbReference type="EMBL" id="LSSN01004566">
    <property type="protein sequence ID" value="OMJ11296.1"/>
    <property type="molecule type" value="Genomic_DNA"/>
</dbReference>
<comment type="caution">
    <text evidence="3">The sequence shown here is derived from an EMBL/GenBank/DDBJ whole genome shotgun (WGS) entry which is preliminary data.</text>
</comment>
<feature type="compositionally biased region" description="Polar residues" evidence="1">
    <location>
        <begin position="165"/>
        <end position="175"/>
    </location>
</feature>
<feature type="compositionally biased region" description="Basic residues" evidence="1">
    <location>
        <begin position="801"/>
        <end position="818"/>
    </location>
</feature>